<dbReference type="NCBIfam" id="TIGR03905">
    <property type="entry name" value="TIGR03905_4_Cys"/>
    <property type="match status" value="1"/>
</dbReference>
<evidence type="ECO:0000256" key="2">
    <source>
        <dbReference type="ARBA" id="ARBA00012274"/>
    </source>
</evidence>
<comment type="similarity">
    <text evidence="1">Belongs to the ribonucleoside diphosphate reductase class-2 family.</text>
</comment>
<evidence type="ECO:0000256" key="3">
    <source>
        <dbReference type="ARBA" id="ARBA00022634"/>
    </source>
</evidence>
<evidence type="ECO:0000256" key="5">
    <source>
        <dbReference type="ARBA" id="ARBA00047754"/>
    </source>
</evidence>
<comment type="caution">
    <text evidence="7">The sequence shown here is derived from an EMBL/GenBank/DDBJ whole genome shotgun (WGS) entry which is preliminary data.</text>
</comment>
<keyword evidence="8" id="KW-1185">Reference proteome</keyword>
<dbReference type="EMBL" id="LKAQ01000001">
    <property type="protein sequence ID" value="OIQ51615.1"/>
    <property type="molecule type" value="Genomic_DNA"/>
</dbReference>
<keyword evidence="4" id="KW-0547">Nucleotide-binding</keyword>
<keyword evidence="3" id="KW-0237">DNA synthesis</keyword>
<name>A0A1J5NEH5_9BACT</name>
<sequence>MVSAPRGRTKVEHFVPEEGVGVCTKEIDFVVDNGSIDYVNFCGGCEGNLKAIAAMIEGMNVDFVLDRFSGITCGSKSTSCMDQFCHALQAYKAKQQS</sequence>
<dbReference type="GO" id="GO:0000166">
    <property type="term" value="F:nucleotide binding"/>
    <property type="evidence" value="ECO:0007669"/>
    <property type="project" value="UniProtKB-KW"/>
</dbReference>
<dbReference type="Pfam" id="PF12637">
    <property type="entry name" value="TSCPD"/>
    <property type="match status" value="1"/>
</dbReference>
<feature type="domain" description="TSCPD" evidence="6">
    <location>
        <begin position="10"/>
        <end position="91"/>
    </location>
</feature>
<evidence type="ECO:0000256" key="1">
    <source>
        <dbReference type="ARBA" id="ARBA00007405"/>
    </source>
</evidence>
<dbReference type="InterPro" id="IPR023806">
    <property type="entry name" value="CHP03905"/>
</dbReference>
<evidence type="ECO:0000259" key="6">
    <source>
        <dbReference type="Pfam" id="PF12637"/>
    </source>
</evidence>
<gene>
    <name evidence="7" type="ORF">BerOc1_00070</name>
</gene>
<dbReference type="InterPro" id="IPR024434">
    <property type="entry name" value="TSCPD_dom"/>
</dbReference>
<dbReference type="EC" id="1.17.4.1" evidence="2"/>
<dbReference type="AlphaFoldDB" id="A0A1J5NEH5"/>
<dbReference type="OrthoDB" id="9801525at2"/>
<reference evidence="7 8" key="1">
    <citation type="submission" date="2015-09" db="EMBL/GenBank/DDBJ databases">
        <title>Genome of Desulfovibrio dechloracetivorans BerOc1, a mercury methylating strain isolated from highly hydrocarbons and metals contaminated coastal sediments.</title>
        <authorList>
            <person name="Goni Urriza M."/>
            <person name="Gassie C."/>
            <person name="Bouchez O."/>
            <person name="Klopp C."/>
            <person name="Ranchou-Peyruse A."/>
            <person name="Remy G."/>
        </authorList>
    </citation>
    <scope>NUCLEOTIDE SEQUENCE [LARGE SCALE GENOMIC DNA]</scope>
    <source>
        <strain evidence="7 8">BerOc1</strain>
    </source>
</reference>
<accession>A0A1J5NEH5</accession>
<evidence type="ECO:0000313" key="8">
    <source>
        <dbReference type="Proteomes" id="UP000181901"/>
    </source>
</evidence>
<organism evidence="7 8">
    <name type="scientific">Pseudodesulfovibrio hydrargyri</name>
    <dbReference type="NCBI Taxonomy" id="2125990"/>
    <lineage>
        <taxon>Bacteria</taxon>
        <taxon>Pseudomonadati</taxon>
        <taxon>Thermodesulfobacteriota</taxon>
        <taxon>Desulfovibrionia</taxon>
        <taxon>Desulfovibrionales</taxon>
        <taxon>Desulfovibrionaceae</taxon>
    </lineage>
</organism>
<evidence type="ECO:0000313" key="7">
    <source>
        <dbReference type="EMBL" id="OIQ51615.1"/>
    </source>
</evidence>
<protein>
    <recommendedName>
        <fullName evidence="2">ribonucleoside-diphosphate reductase</fullName>
        <ecNumber evidence="2">1.17.4.1</ecNumber>
    </recommendedName>
</protein>
<comment type="catalytic activity">
    <reaction evidence="5">
        <text>a 2'-deoxyribonucleoside 5'-diphosphate + [thioredoxin]-disulfide + H2O = a ribonucleoside 5'-diphosphate + [thioredoxin]-dithiol</text>
        <dbReference type="Rhea" id="RHEA:23252"/>
        <dbReference type="Rhea" id="RHEA-COMP:10698"/>
        <dbReference type="Rhea" id="RHEA-COMP:10700"/>
        <dbReference type="ChEBI" id="CHEBI:15377"/>
        <dbReference type="ChEBI" id="CHEBI:29950"/>
        <dbReference type="ChEBI" id="CHEBI:50058"/>
        <dbReference type="ChEBI" id="CHEBI:57930"/>
        <dbReference type="ChEBI" id="CHEBI:73316"/>
        <dbReference type="EC" id="1.17.4.1"/>
    </reaction>
</comment>
<proteinExistence type="inferred from homology"/>
<dbReference type="GO" id="GO:0071897">
    <property type="term" value="P:DNA biosynthetic process"/>
    <property type="evidence" value="ECO:0007669"/>
    <property type="project" value="UniProtKB-KW"/>
</dbReference>
<dbReference type="GO" id="GO:0004748">
    <property type="term" value="F:ribonucleoside-diphosphate reductase activity, thioredoxin disulfide as acceptor"/>
    <property type="evidence" value="ECO:0007669"/>
    <property type="project" value="UniProtKB-EC"/>
</dbReference>
<evidence type="ECO:0000256" key="4">
    <source>
        <dbReference type="ARBA" id="ARBA00022741"/>
    </source>
</evidence>
<dbReference type="Proteomes" id="UP000181901">
    <property type="component" value="Unassembled WGS sequence"/>
</dbReference>